<feature type="region of interest" description="Disordered" evidence="1">
    <location>
        <begin position="671"/>
        <end position="714"/>
    </location>
</feature>
<comment type="caution">
    <text evidence="2">The sequence shown here is derived from an EMBL/GenBank/DDBJ whole genome shotgun (WGS) entry which is preliminary data.</text>
</comment>
<evidence type="ECO:0000256" key="1">
    <source>
        <dbReference type="SAM" id="MobiDB-lite"/>
    </source>
</evidence>
<evidence type="ECO:0008006" key="4">
    <source>
        <dbReference type="Google" id="ProtNLM"/>
    </source>
</evidence>
<feature type="compositionally biased region" description="Low complexity" evidence="1">
    <location>
        <begin position="684"/>
        <end position="695"/>
    </location>
</feature>
<reference evidence="3" key="1">
    <citation type="journal article" date="2020" name="MBio">
        <title>Horizontal gene transfer to a defensive symbiont with a reduced genome amongst a multipartite beetle microbiome.</title>
        <authorList>
            <person name="Waterworth S.C."/>
            <person name="Florez L.V."/>
            <person name="Rees E.R."/>
            <person name="Hertweck C."/>
            <person name="Kaltenpoth M."/>
            <person name="Kwan J.C."/>
        </authorList>
    </citation>
    <scope>NUCLEOTIDE SEQUENCE [LARGE SCALE GENOMIC DNA]</scope>
</reference>
<accession>A0A7V8FM36</accession>
<organism evidence="2 3">
    <name type="scientific">Paracidovorax wautersii</name>
    <dbReference type="NCBI Taxonomy" id="1177982"/>
    <lineage>
        <taxon>Bacteria</taxon>
        <taxon>Pseudomonadati</taxon>
        <taxon>Pseudomonadota</taxon>
        <taxon>Betaproteobacteria</taxon>
        <taxon>Burkholderiales</taxon>
        <taxon>Comamonadaceae</taxon>
        <taxon>Paracidovorax</taxon>
    </lineage>
</organism>
<dbReference type="EMBL" id="WNDQ01000046">
    <property type="protein sequence ID" value="KAF1019839.1"/>
    <property type="molecule type" value="Genomic_DNA"/>
</dbReference>
<feature type="compositionally biased region" description="Polar residues" evidence="1">
    <location>
        <begin position="696"/>
        <end position="713"/>
    </location>
</feature>
<evidence type="ECO:0000313" key="3">
    <source>
        <dbReference type="Proteomes" id="UP000461670"/>
    </source>
</evidence>
<name>A0A7V8FM36_9BURK</name>
<gene>
    <name evidence="2" type="ORF">GAK30_02860</name>
</gene>
<dbReference type="Gene3D" id="3.10.560.10">
    <property type="entry name" value="Outer membrane lipoprotein wza domain like"/>
    <property type="match status" value="1"/>
</dbReference>
<feature type="region of interest" description="Disordered" evidence="1">
    <location>
        <begin position="231"/>
        <end position="250"/>
    </location>
</feature>
<dbReference type="AlphaFoldDB" id="A0A7V8FM36"/>
<dbReference type="InterPro" id="IPR010344">
    <property type="entry name" value="YbjH"/>
</dbReference>
<sequence length="940" mass="102982">MCGTAHAALAADPAGDAGASTTAPVQPAVVAGERLSAWLFRLPATPDEYPAGLVWQVPQEKPRQQALKEQVVLQMAATGRHPALVDWLRQRPVTGRATVAIPDARWLATHPDQDPILQAGHAVRMPRRPGTVTVVLENGQLCQVPHRAGALAPEYLRACVDNDDASQRDQAWIAQPDGQQLRYGIGLWNAESQLPPAPGAWIWAPRRDSEISAEQSDYLIRFLATQGPAPDGLSTPTPALANGTAPPTRRTRDLQVTASDWGEIGLLQTPTARMAETGAFRVHVSRVQPYTRGTVMFQPLEWFEAGFRYTDISDRLYDPSQTIATQSYKDKSIDFKIRLWPEYRYIPQVALGVRDFGGTGLFSGEYVVANKRTGNFDWSLGMGWGYLGARGDIGNPLGLIASQAKTRPGSSTTGTPGSADFKSMFRGRNALFGGVQWQTPLDPLILKLEYDGNDYKREPAGRRDWDQKTPINVGAVYRYSRALDFTVGYERGNKVMVGFTLHTNLAQASVPKVFDPPAPPVQAQMPTARPDLDRTARDIGSLTGWAVESMRQDGQMLHVIVDDDDTVYRSTRTEKALAVLHRDAPADVRYFALDFTNRGLALDRRTVNRSTWVERRLVAKAPSQRGSFGLPYSYLRGEGGAERVLQIHRLGQGPVQLASLQPDLPLATAQVAAASASNPPPPTTTASSAPADNTTKPASATTPGTPLTWTSSDSRWRGGFAPSLWQSFGGPDAFMLYQIGIRGSAEYSFTPNTWISGGANFRLLDNYDKFKYVAPSNLPRVRTNVREYVTDSRLTIDNLQLTHVEQFGRDQFVSAYGGLLESMYAGVGGEWLYRPVASRWALGVDINRVKQRGFDQKFSMRDYSVTTGHATLYWDTGWNGIKTKLSAGQYLAGDKGATLDISRTFTNGVTIGAWATKTNVSSAQFGEGSFDLAPVSRTPL</sequence>
<evidence type="ECO:0000313" key="2">
    <source>
        <dbReference type="EMBL" id="KAF1019839.1"/>
    </source>
</evidence>
<proteinExistence type="predicted"/>
<dbReference type="Pfam" id="PF06082">
    <property type="entry name" value="YjbH"/>
    <property type="match status" value="2"/>
</dbReference>
<protein>
    <recommendedName>
        <fullName evidence="4">Capsule biosynthesis GfcC</fullName>
    </recommendedName>
</protein>
<dbReference type="Proteomes" id="UP000461670">
    <property type="component" value="Unassembled WGS sequence"/>
</dbReference>